<reference evidence="2 3" key="1">
    <citation type="submission" date="2024-01" db="EMBL/GenBank/DDBJ databases">
        <title>Uliginosibacterium soil sp. nov.</title>
        <authorList>
            <person name="Lv Y."/>
        </authorList>
    </citation>
    <scope>NUCLEOTIDE SEQUENCE [LARGE SCALE GENOMIC DNA]</scope>
    <source>
        <strain evidence="2 3">H3</strain>
    </source>
</reference>
<keyword evidence="3" id="KW-1185">Reference proteome</keyword>
<sequence>MLDFISPIGQQQALVNYTPDTPDDDIFARSWLEGARFSSPPPVPVVATIPASQAGLIPDLIGGSLPMMSKRLAEAIESAGVSNIDFYEAEIDDQKSGQKLDTHLAFNIVGVIAAADLAKSAYSAPDGPLISVEFSSLAIDPSKAQGARLFRLAEFVAGIVVHESVKQAIEQANITTLTFTDPAEWAS</sequence>
<gene>
    <name evidence="2" type="ORF">VVD49_13795</name>
</gene>
<name>A0ABU6K6Y9_9RHOO</name>
<dbReference type="RefSeq" id="WP_327599762.1">
    <property type="nucleotide sequence ID" value="NZ_JAYXHS010000002.1"/>
</dbReference>
<evidence type="ECO:0000313" key="3">
    <source>
        <dbReference type="Proteomes" id="UP001331561"/>
    </source>
</evidence>
<dbReference type="Pfam" id="PF07791">
    <property type="entry name" value="Imm11"/>
    <property type="match status" value="1"/>
</dbReference>
<accession>A0ABU6K6Y9</accession>
<dbReference type="Proteomes" id="UP001331561">
    <property type="component" value="Unassembled WGS sequence"/>
</dbReference>
<dbReference type="EMBL" id="JAYXHS010000002">
    <property type="protein sequence ID" value="MEC5386803.1"/>
    <property type="molecule type" value="Genomic_DNA"/>
</dbReference>
<feature type="domain" description="Immunity MXAN-0049 protein" evidence="1">
    <location>
        <begin position="49"/>
        <end position="181"/>
    </location>
</feature>
<protein>
    <submittedName>
        <fullName evidence="2">DUF1629 domain-containing protein</fullName>
    </submittedName>
</protein>
<comment type="caution">
    <text evidence="2">The sequence shown here is derived from an EMBL/GenBank/DDBJ whole genome shotgun (WGS) entry which is preliminary data.</text>
</comment>
<evidence type="ECO:0000259" key="1">
    <source>
        <dbReference type="Pfam" id="PF07791"/>
    </source>
</evidence>
<evidence type="ECO:0000313" key="2">
    <source>
        <dbReference type="EMBL" id="MEC5386803.1"/>
    </source>
</evidence>
<organism evidence="2 3">
    <name type="scientific">Uliginosibacterium silvisoli</name>
    <dbReference type="NCBI Taxonomy" id="3114758"/>
    <lineage>
        <taxon>Bacteria</taxon>
        <taxon>Pseudomonadati</taxon>
        <taxon>Pseudomonadota</taxon>
        <taxon>Betaproteobacteria</taxon>
        <taxon>Rhodocyclales</taxon>
        <taxon>Zoogloeaceae</taxon>
        <taxon>Uliginosibacterium</taxon>
    </lineage>
</organism>
<dbReference type="InterPro" id="IPR012433">
    <property type="entry name" value="Imm11"/>
</dbReference>
<proteinExistence type="predicted"/>